<dbReference type="GO" id="GO:0003700">
    <property type="term" value="F:DNA-binding transcription factor activity"/>
    <property type="evidence" value="ECO:0007669"/>
    <property type="project" value="InterPro"/>
</dbReference>
<evidence type="ECO:0000313" key="4">
    <source>
        <dbReference type="EMBL" id="RMI29428.1"/>
    </source>
</evidence>
<dbReference type="Pfam" id="PF12833">
    <property type="entry name" value="HTH_18"/>
    <property type="match status" value="1"/>
</dbReference>
<dbReference type="SUPFAM" id="SSF52317">
    <property type="entry name" value="Class I glutamine amidotransferase-like"/>
    <property type="match status" value="1"/>
</dbReference>
<dbReference type="AlphaFoldDB" id="A0A3M2L4J5"/>
<dbReference type="SUPFAM" id="SSF46689">
    <property type="entry name" value="Homeodomain-like"/>
    <property type="match status" value="2"/>
</dbReference>
<dbReference type="InterPro" id="IPR029062">
    <property type="entry name" value="Class_I_gatase-like"/>
</dbReference>
<sequence length="331" mass="35697">MTDRVTTAGDRHRVAVLAFDGVSPFHLSVAGLTFGGIGTGAADSMPYEVQTCAERPGVLRTPGDYGLMIEHGAELLATADTVVIPSWRPDLPLSQPLRDGLCEAHGRGARLVALCQGAWALAATGLADGRELTTHWSAAPALAAAYPQLTVRADRLWTDLGDIVSSAGVAAALDCCLHLVRSDHGSRLATRLARTLVLAPHRGGSQAQYIPLAVPEDSDSDPIETAMVWARTRIDTPIDLDGWARSALMSRRTFTRRFRERTGTSPQRWLLQQRLDRARLLLETTDEPMDRIARSSGLGTAVNLRHHFHRALGLPPAAHRAHFRAASPAAA</sequence>
<evidence type="ECO:0000259" key="3">
    <source>
        <dbReference type="PROSITE" id="PS01124"/>
    </source>
</evidence>
<feature type="domain" description="HTH araC/xylS-type" evidence="3">
    <location>
        <begin position="224"/>
        <end position="322"/>
    </location>
</feature>
<keyword evidence="1" id="KW-0805">Transcription regulation</keyword>
<evidence type="ECO:0000313" key="5">
    <source>
        <dbReference type="Proteomes" id="UP000279275"/>
    </source>
</evidence>
<dbReference type="PROSITE" id="PS01124">
    <property type="entry name" value="HTH_ARAC_FAMILY_2"/>
    <property type="match status" value="1"/>
</dbReference>
<evidence type="ECO:0000256" key="1">
    <source>
        <dbReference type="ARBA" id="ARBA00023015"/>
    </source>
</evidence>
<accession>A0A3M2L4J5</accession>
<gene>
    <name evidence="4" type="ORF">EBN03_25420</name>
</gene>
<dbReference type="OrthoDB" id="4350011at2"/>
<dbReference type="PANTHER" id="PTHR43130:SF3">
    <property type="entry name" value="HTH-TYPE TRANSCRIPTIONAL REGULATOR RV1931C"/>
    <property type="match status" value="1"/>
</dbReference>
<evidence type="ECO:0000256" key="2">
    <source>
        <dbReference type="ARBA" id="ARBA00023163"/>
    </source>
</evidence>
<dbReference type="RefSeq" id="WP_122190660.1">
    <property type="nucleotide sequence ID" value="NZ_RFFH01000014.1"/>
</dbReference>
<dbReference type="InterPro" id="IPR018060">
    <property type="entry name" value="HTH_AraC"/>
</dbReference>
<name>A0A3M2L4J5_9NOCA</name>
<comment type="caution">
    <text evidence="4">The sequence shown here is derived from an EMBL/GenBank/DDBJ whole genome shotgun (WGS) entry which is preliminary data.</text>
</comment>
<dbReference type="PANTHER" id="PTHR43130">
    <property type="entry name" value="ARAC-FAMILY TRANSCRIPTIONAL REGULATOR"/>
    <property type="match status" value="1"/>
</dbReference>
<dbReference type="Proteomes" id="UP000279275">
    <property type="component" value="Unassembled WGS sequence"/>
</dbReference>
<dbReference type="InterPro" id="IPR009057">
    <property type="entry name" value="Homeodomain-like_sf"/>
</dbReference>
<dbReference type="Gene3D" id="1.10.10.60">
    <property type="entry name" value="Homeodomain-like"/>
    <property type="match status" value="1"/>
</dbReference>
<dbReference type="Pfam" id="PF01965">
    <property type="entry name" value="DJ-1_PfpI"/>
    <property type="match status" value="1"/>
</dbReference>
<dbReference type="CDD" id="cd03137">
    <property type="entry name" value="GATase1_AraC_1"/>
    <property type="match status" value="1"/>
</dbReference>
<organism evidence="4 5">
    <name type="scientific">Nocardia stercoris</name>
    <dbReference type="NCBI Taxonomy" id="2483361"/>
    <lineage>
        <taxon>Bacteria</taxon>
        <taxon>Bacillati</taxon>
        <taxon>Actinomycetota</taxon>
        <taxon>Actinomycetes</taxon>
        <taxon>Mycobacteriales</taxon>
        <taxon>Nocardiaceae</taxon>
        <taxon>Nocardia</taxon>
    </lineage>
</organism>
<keyword evidence="2" id="KW-0804">Transcription</keyword>
<dbReference type="GO" id="GO:0043565">
    <property type="term" value="F:sequence-specific DNA binding"/>
    <property type="evidence" value="ECO:0007669"/>
    <property type="project" value="InterPro"/>
</dbReference>
<dbReference type="EMBL" id="RFFH01000014">
    <property type="protein sequence ID" value="RMI29428.1"/>
    <property type="molecule type" value="Genomic_DNA"/>
</dbReference>
<protein>
    <submittedName>
        <fullName evidence="4">Helix-turn-helix domain-containing protein</fullName>
    </submittedName>
</protein>
<dbReference type="SMART" id="SM00342">
    <property type="entry name" value="HTH_ARAC"/>
    <property type="match status" value="1"/>
</dbReference>
<dbReference type="Gene3D" id="3.40.50.880">
    <property type="match status" value="1"/>
</dbReference>
<reference evidence="4 5" key="1">
    <citation type="submission" date="2018-10" db="EMBL/GenBank/DDBJ databases">
        <title>Isolation from cow dung.</title>
        <authorList>
            <person name="Ling L."/>
        </authorList>
    </citation>
    <scope>NUCLEOTIDE SEQUENCE [LARGE SCALE GENOMIC DNA]</scope>
    <source>
        <strain evidence="4 5">NEAU-LL90</strain>
    </source>
</reference>
<keyword evidence="5" id="KW-1185">Reference proteome</keyword>
<dbReference type="InterPro" id="IPR052158">
    <property type="entry name" value="INH-QAR"/>
</dbReference>
<proteinExistence type="predicted"/>
<dbReference type="InterPro" id="IPR002818">
    <property type="entry name" value="DJ-1/PfpI"/>
</dbReference>